<keyword evidence="3" id="KW-1185">Reference proteome</keyword>
<feature type="compositionally biased region" description="Polar residues" evidence="1">
    <location>
        <begin position="191"/>
        <end position="207"/>
    </location>
</feature>
<dbReference type="OrthoDB" id="1099063at2759"/>
<dbReference type="EMBL" id="KV448170">
    <property type="protein sequence ID" value="OAX41838.1"/>
    <property type="molecule type" value="Genomic_DNA"/>
</dbReference>
<dbReference type="AlphaFoldDB" id="A0A1B7NAM8"/>
<proteinExistence type="predicted"/>
<evidence type="ECO:0000313" key="2">
    <source>
        <dbReference type="EMBL" id="OAX41838.1"/>
    </source>
</evidence>
<accession>A0A1B7NAM8</accession>
<name>A0A1B7NAM8_9AGAM</name>
<protein>
    <submittedName>
        <fullName evidence="2">Uncharacterized protein</fullName>
    </submittedName>
</protein>
<dbReference type="InParanoid" id="A0A1B7NAM8"/>
<organism evidence="2 3">
    <name type="scientific">Rhizopogon vinicolor AM-OR11-026</name>
    <dbReference type="NCBI Taxonomy" id="1314800"/>
    <lineage>
        <taxon>Eukaryota</taxon>
        <taxon>Fungi</taxon>
        <taxon>Dikarya</taxon>
        <taxon>Basidiomycota</taxon>
        <taxon>Agaricomycotina</taxon>
        <taxon>Agaricomycetes</taxon>
        <taxon>Agaricomycetidae</taxon>
        <taxon>Boletales</taxon>
        <taxon>Suillineae</taxon>
        <taxon>Rhizopogonaceae</taxon>
        <taxon>Rhizopogon</taxon>
    </lineage>
</organism>
<feature type="region of interest" description="Disordered" evidence="1">
    <location>
        <begin position="190"/>
        <end position="211"/>
    </location>
</feature>
<evidence type="ECO:0000256" key="1">
    <source>
        <dbReference type="SAM" id="MobiDB-lite"/>
    </source>
</evidence>
<dbReference type="STRING" id="1314800.A0A1B7NAM8"/>
<gene>
    <name evidence="2" type="ORF">K503DRAFT_854385</name>
</gene>
<evidence type="ECO:0000313" key="3">
    <source>
        <dbReference type="Proteomes" id="UP000092154"/>
    </source>
</evidence>
<sequence length="319" mass="35401">MMRHGLHHSGLSSSVLLRSRCSLSPKPLSRTSSTAVFKASKSFVVRPTSERHDLMFSEGATPLMFTPNKGDPRSSEEISDHEWQIRTGRAIYILQKTLPDFFDIGLVSSVNPTKTPTLIGSRELDTPEVESIYSPKVRLTYTPPVALPSPFPRTLGLEGLPLYLASSVFIRHTMKTLYSDLRVELRKMTVHGSSPSSSENTTEATHSNHQREKSVLISLNVYGATRVSGGVGQWQIDSTYTFSPILGLIQMHTVNSIHPAPHQAAYDALRASLSIQGQGMFDQEKSGQLIKWVNGGPKPVFAYPYYYLYCNLSRSDQQG</sequence>
<reference evidence="2 3" key="1">
    <citation type="submission" date="2016-06" db="EMBL/GenBank/DDBJ databases">
        <title>Comparative genomics of the ectomycorrhizal sister species Rhizopogon vinicolor and Rhizopogon vesiculosus (Basidiomycota: Boletales) reveals a divergence of the mating type B locus.</title>
        <authorList>
            <consortium name="DOE Joint Genome Institute"/>
            <person name="Mujic A.B."/>
            <person name="Kuo A."/>
            <person name="Tritt A."/>
            <person name="Lipzen A."/>
            <person name="Chen C."/>
            <person name="Johnson J."/>
            <person name="Sharma A."/>
            <person name="Barry K."/>
            <person name="Grigoriev I.V."/>
            <person name="Spatafora J.W."/>
        </authorList>
    </citation>
    <scope>NUCLEOTIDE SEQUENCE [LARGE SCALE GENOMIC DNA]</scope>
    <source>
        <strain evidence="2 3">AM-OR11-026</strain>
    </source>
</reference>
<dbReference type="Proteomes" id="UP000092154">
    <property type="component" value="Unassembled WGS sequence"/>
</dbReference>